<dbReference type="Proteomes" id="UP000515563">
    <property type="component" value="Chromosome"/>
</dbReference>
<dbReference type="AlphaFoldDB" id="A0A7G6WSJ9"/>
<reference evidence="2 3" key="2">
    <citation type="journal article" date="2020" name="Microbiol. Resour. Announc.">
        <title>Antarctic desert soil bacteria exhibit high novel natural product potential, evaluated through long-read genome sequencing and comparative genomics.</title>
        <authorList>
            <person name="Benaud N."/>
            <person name="Edwards R.J."/>
            <person name="Amos T.G."/>
            <person name="D'Agostino P.M."/>
            <person name="Gutierrez-Chavez C."/>
            <person name="Montgomery K."/>
            <person name="Nicetic I."/>
            <person name="Ferrari B.C."/>
        </authorList>
    </citation>
    <scope>NUCLEOTIDE SEQUENCE [LARGE SCALE GENOMIC DNA]</scope>
    <source>
        <strain evidence="2 3">SPB151</strain>
    </source>
</reference>
<protein>
    <submittedName>
        <fullName evidence="2">Uncharacterized protein</fullName>
    </submittedName>
</protein>
<reference evidence="3" key="1">
    <citation type="submission" date="2019-09" db="EMBL/GenBank/DDBJ databases">
        <title>Antimicrobial potential of Antarctic Bacteria.</title>
        <authorList>
            <person name="Benaud N."/>
            <person name="Edwards R.J."/>
            <person name="Ferrari B.C."/>
        </authorList>
    </citation>
    <scope>NUCLEOTIDE SEQUENCE [LARGE SCALE GENOMIC DNA]</scope>
    <source>
        <strain evidence="3">SPB151</strain>
    </source>
</reference>
<sequence length="145" mass="15737">MPAVPGRSARQAGNTGSEWPSGQSEEGLMHDDQLSMKQIDVLLSAAVAAPSMHNTQPLRLEVNGRAMDRAADQLTAGLALQHVLLTATREGFKASFLNQPLEFDDLRCAVQRATGIPGFAQMVTRFGYSTVKATTPRRPVETFVR</sequence>
<proteinExistence type="predicted"/>
<evidence type="ECO:0000313" key="3">
    <source>
        <dbReference type="Proteomes" id="UP000515563"/>
    </source>
</evidence>
<organism evidence="2 3">
    <name type="scientific">Kribbella qitaiheensis</name>
    <dbReference type="NCBI Taxonomy" id="1544730"/>
    <lineage>
        <taxon>Bacteria</taxon>
        <taxon>Bacillati</taxon>
        <taxon>Actinomycetota</taxon>
        <taxon>Actinomycetes</taxon>
        <taxon>Propionibacteriales</taxon>
        <taxon>Kribbellaceae</taxon>
        <taxon>Kribbella</taxon>
    </lineage>
</organism>
<accession>A0A7G6WSJ9</accession>
<keyword evidence="3" id="KW-1185">Reference proteome</keyword>
<dbReference type="GO" id="GO:0016491">
    <property type="term" value="F:oxidoreductase activity"/>
    <property type="evidence" value="ECO:0007669"/>
    <property type="project" value="InterPro"/>
</dbReference>
<gene>
    <name evidence="2" type="ORF">F1D05_02395</name>
</gene>
<dbReference type="InterPro" id="IPR000415">
    <property type="entry name" value="Nitroreductase-like"/>
</dbReference>
<name>A0A7G6WSJ9_9ACTN</name>
<dbReference type="InterPro" id="IPR050627">
    <property type="entry name" value="Nitroreductase/BluB"/>
</dbReference>
<dbReference type="Gene3D" id="3.40.109.10">
    <property type="entry name" value="NADH Oxidase"/>
    <property type="match status" value="1"/>
</dbReference>
<evidence type="ECO:0000313" key="2">
    <source>
        <dbReference type="EMBL" id="QNE16964.1"/>
    </source>
</evidence>
<feature type="compositionally biased region" description="Polar residues" evidence="1">
    <location>
        <begin position="11"/>
        <end position="24"/>
    </location>
</feature>
<feature type="region of interest" description="Disordered" evidence="1">
    <location>
        <begin position="1"/>
        <end position="27"/>
    </location>
</feature>
<dbReference type="PANTHER" id="PTHR23026">
    <property type="entry name" value="NADPH NITROREDUCTASE"/>
    <property type="match status" value="1"/>
</dbReference>
<dbReference type="PANTHER" id="PTHR23026:SF123">
    <property type="entry name" value="NAD(P)H NITROREDUCTASE RV3131-RELATED"/>
    <property type="match status" value="1"/>
</dbReference>
<dbReference type="SUPFAM" id="SSF55469">
    <property type="entry name" value="FMN-dependent nitroreductase-like"/>
    <property type="match status" value="1"/>
</dbReference>
<evidence type="ECO:0000256" key="1">
    <source>
        <dbReference type="SAM" id="MobiDB-lite"/>
    </source>
</evidence>
<dbReference type="EMBL" id="CP043661">
    <property type="protein sequence ID" value="QNE16964.1"/>
    <property type="molecule type" value="Genomic_DNA"/>
</dbReference>
<dbReference type="KEGG" id="kqi:F1D05_02395"/>